<comment type="pathway">
    <text evidence="7">Carbohydrate biosynthesis; dTDP-L-rhamnose biosynthesis.</text>
</comment>
<dbReference type="Gene3D" id="2.60.120.10">
    <property type="entry name" value="Jelly Rolls"/>
    <property type="match status" value="1"/>
</dbReference>
<sequence>MQIERFEIEGLLLIKPRVFEDNRGYFFESFNKQDFFAHAGLDLNFVQDNESMSNAGVLRGLHMQAPPHEQGKLVRVVQGKVLDVAVDIRKKSPTYGQYHSVILSGENKHQFYIPPGFAHGFAVLENKTVFCYKCTGYYNKESEFSIKWNDADIKIDWGIKIPILSEKDEKNSVSLNTFNSPF</sequence>
<evidence type="ECO:0000256" key="2">
    <source>
        <dbReference type="ARBA" id="ARBA00001997"/>
    </source>
</evidence>
<accession>A0A7K3WU22</accession>
<dbReference type="GO" id="GO:0005829">
    <property type="term" value="C:cytosol"/>
    <property type="evidence" value="ECO:0007669"/>
    <property type="project" value="TreeGrafter"/>
</dbReference>
<name>A0A7K3WU22_9FLAO</name>
<dbReference type="PANTHER" id="PTHR21047">
    <property type="entry name" value="DTDP-6-DEOXY-D-GLUCOSE-3,5 EPIMERASE"/>
    <property type="match status" value="1"/>
</dbReference>
<dbReference type="GO" id="GO:0000271">
    <property type="term" value="P:polysaccharide biosynthetic process"/>
    <property type="evidence" value="ECO:0007669"/>
    <property type="project" value="TreeGrafter"/>
</dbReference>
<dbReference type="NCBIfam" id="TIGR01221">
    <property type="entry name" value="rmlC"/>
    <property type="match status" value="1"/>
</dbReference>
<dbReference type="CDD" id="cd00438">
    <property type="entry name" value="cupin_RmlC"/>
    <property type="match status" value="1"/>
</dbReference>
<organism evidence="8 9">
    <name type="scientific">Cryomorpha ignava</name>
    <dbReference type="NCBI Taxonomy" id="101383"/>
    <lineage>
        <taxon>Bacteria</taxon>
        <taxon>Pseudomonadati</taxon>
        <taxon>Bacteroidota</taxon>
        <taxon>Flavobacteriia</taxon>
        <taxon>Flavobacteriales</taxon>
        <taxon>Cryomorphaceae</taxon>
        <taxon>Cryomorpha</taxon>
    </lineage>
</organism>
<dbReference type="InterPro" id="IPR000888">
    <property type="entry name" value="RmlC-like"/>
</dbReference>
<evidence type="ECO:0000256" key="5">
    <source>
        <dbReference type="PIRSR" id="PIRSR600888-1"/>
    </source>
</evidence>
<evidence type="ECO:0000256" key="4">
    <source>
        <dbReference type="ARBA" id="ARBA00019595"/>
    </source>
</evidence>
<reference evidence="8 9" key="1">
    <citation type="submission" date="2020-02" db="EMBL/GenBank/DDBJ databases">
        <title>Out from the shadows clarifying the taxonomy of the family Cryomorphaceae and related taxa by utilizing the GTDB taxonomic framework.</title>
        <authorList>
            <person name="Bowman J.P."/>
        </authorList>
    </citation>
    <scope>NUCLEOTIDE SEQUENCE [LARGE SCALE GENOMIC DNA]</scope>
    <source>
        <strain evidence="8 9">QSSC 1-22</strain>
    </source>
</reference>
<comment type="catalytic activity">
    <reaction evidence="1 7">
        <text>dTDP-4-dehydro-6-deoxy-alpha-D-glucose = dTDP-4-dehydro-beta-L-rhamnose</text>
        <dbReference type="Rhea" id="RHEA:16969"/>
        <dbReference type="ChEBI" id="CHEBI:57649"/>
        <dbReference type="ChEBI" id="CHEBI:62830"/>
        <dbReference type="EC" id="5.1.3.13"/>
    </reaction>
</comment>
<dbReference type="PANTHER" id="PTHR21047:SF2">
    <property type="entry name" value="THYMIDINE DIPHOSPHO-4-KETO-RHAMNOSE 3,5-EPIMERASE"/>
    <property type="match status" value="1"/>
</dbReference>
<evidence type="ECO:0000256" key="7">
    <source>
        <dbReference type="RuleBase" id="RU364069"/>
    </source>
</evidence>
<proteinExistence type="inferred from homology"/>
<comment type="similarity">
    <text evidence="7">Belongs to the dTDP-4-dehydrorhamnose 3,5-epimerase family.</text>
</comment>
<dbReference type="EC" id="5.1.3.13" evidence="3 7"/>
<dbReference type="SUPFAM" id="SSF51182">
    <property type="entry name" value="RmlC-like cupins"/>
    <property type="match status" value="1"/>
</dbReference>
<evidence type="ECO:0000313" key="8">
    <source>
        <dbReference type="EMBL" id="NEN25179.1"/>
    </source>
</evidence>
<comment type="function">
    <text evidence="2 7">Catalyzes the epimerization of the C3' and C5'positions of dTDP-6-deoxy-D-xylo-4-hexulose, forming dTDP-6-deoxy-L-lyxo-4-hexulose.</text>
</comment>
<evidence type="ECO:0000256" key="6">
    <source>
        <dbReference type="PIRSR" id="PIRSR600888-3"/>
    </source>
</evidence>
<dbReference type="AlphaFoldDB" id="A0A7K3WU22"/>
<dbReference type="InterPro" id="IPR011051">
    <property type="entry name" value="RmlC_Cupin_sf"/>
</dbReference>
<keyword evidence="7 8" id="KW-0413">Isomerase</keyword>
<dbReference type="EMBL" id="JAAGVY010000043">
    <property type="protein sequence ID" value="NEN25179.1"/>
    <property type="molecule type" value="Genomic_DNA"/>
</dbReference>
<dbReference type="InterPro" id="IPR014710">
    <property type="entry name" value="RmlC-like_jellyroll"/>
</dbReference>
<comment type="subunit">
    <text evidence="7">Homodimer.</text>
</comment>
<dbReference type="Pfam" id="PF00908">
    <property type="entry name" value="dTDP_sugar_isom"/>
    <property type="match status" value="1"/>
</dbReference>
<evidence type="ECO:0000313" key="9">
    <source>
        <dbReference type="Proteomes" id="UP000486602"/>
    </source>
</evidence>
<evidence type="ECO:0000256" key="1">
    <source>
        <dbReference type="ARBA" id="ARBA00001298"/>
    </source>
</evidence>
<dbReference type="GO" id="GO:0019305">
    <property type="term" value="P:dTDP-rhamnose biosynthetic process"/>
    <property type="evidence" value="ECO:0007669"/>
    <property type="project" value="UniProtKB-UniRule"/>
</dbReference>
<dbReference type="Proteomes" id="UP000486602">
    <property type="component" value="Unassembled WGS sequence"/>
</dbReference>
<feature type="site" description="Participates in a stacking interaction with the thymidine ring of dTDP-4-oxo-6-deoxyglucose" evidence="6">
    <location>
        <position position="138"/>
    </location>
</feature>
<dbReference type="UniPathway" id="UPA00124"/>
<evidence type="ECO:0000256" key="3">
    <source>
        <dbReference type="ARBA" id="ARBA00012098"/>
    </source>
</evidence>
<keyword evidence="9" id="KW-1185">Reference proteome</keyword>
<feature type="active site" description="Proton acceptor" evidence="5">
    <location>
        <position position="62"/>
    </location>
</feature>
<comment type="caution">
    <text evidence="8">The sequence shown here is derived from an EMBL/GenBank/DDBJ whole genome shotgun (WGS) entry which is preliminary data.</text>
</comment>
<gene>
    <name evidence="8" type="primary">rfbC</name>
    <name evidence="8" type="ORF">G3O08_16885</name>
</gene>
<protein>
    <recommendedName>
        <fullName evidence="4 7">dTDP-4-dehydrorhamnose 3,5-epimerase</fullName>
        <ecNumber evidence="3 7">5.1.3.13</ecNumber>
    </recommendedName>
    <alternativeName>
        <fullName evidence="7">Thymidine diphospho-4-keto-rhamnose 3,5-epimerase</fullName>
    </alternativeName>
</protein>
<dbReference type="RefSeq" id="WP_163286637.1">
    <property type="nucleotide sequence ID" value="NZ_JAAGVY010000043.1"/>
</dbReference>
<feature type="active site" description="Proton donor" evidence="5">
    <location>
        <position position="132"/>
    </location>
</feature>
<dbReference type="GO" id="GO:0008830">
    <property type="term" value="F:dTDP-4-dehydrorhamnose 3,5-epimerase activity"/>
    <property type="evidence" value="ECO:0007669"/>
    <property type="project" value="UniProtKB-UniRule"/>
</dbReference>